<reference evidence="4" key="1">
    <citation type="submission" date="2023-02" db="EMBL/GenBank/DDBJ databases">
        <title>Genome of Flavobacteriaceae gen. nov. sp. strain F89.</title>
        <authorList>
            <person name="Wang Y."/>
        </authorList>
    </citation>
    <scope>NUCLEOTIDE SEQUENCE</scope>
    <source>
        <strain evidence="4">F89</strain>
    </source>
</reference>
<evidence type="ECO:0000256" key="2">
    <source>
        <dbReference type="ARBA" id="ARBA00023239"/>
    </source>
</evidence>
<dbReference type="PANTHER" id="PTHR28004">
    <property type="entry name" value="ZGC:162816-RELATED"/>
    <property type="match status" value="1"/>
</dbReference>
<evidence type="ECO:0000313" key="5">
    <source>
        <dbReference type="Proteomes" id="UP001200642"/>
    </source>
</evidence>
<dbReference type="Gene3D" id="3.20.20.10">
    <property type="entry name" value="Alanine racemase"/>
    <property type="match status" value="1"/>
</dbReference>
<evidence type="ECO:0000259" key="3">
    <source>
        <dbReference type="SMART" id="SM01119"/>
    </source>
</evidence>
<evidence type="ECO:0000256" key="1">
    <source>
        <dbReference type="ARBA" id="ARBA00005323"/>
    </source>
</evidence>
<dbReference type="InterPro" id="IPR042208">
    <property type="entry name" value="D-ser_dehydrat-like_sf"/>
</dbReference>
<organism evidence="4 5">
    <name type="scientific">Cerina litoralis</name>
    <dbReference type="NCBI Taxonomy" id="2874477"/>
    <lineage>
        <taxon>Bacteria</taxon>
        <taxon>Pseudomonadati</taxon>
        <taxon>Bacteroidota</taxon>
        <taxon>Flavobacteriia</taxon>
        <taxon>Flavobacteriales</taxon>
        <taxon>Flavobacteriaceae</taxon>
        <taxon>Cerina</taxon>
    </lineage>
</organism>
<dbReference type="InterPro" id="IPR051466">
    <property type="entry name" value="D-amino_acid_metab_enzyme"/>
</dbReference>
<dbReference type="AlphaFoldDB" id="A0AAE3EX72"/>
<comment type="similarity">
    <text evidence="1">Belongs to the DSD1 family.</text>
</comment>
<dbReference type="Proteomes" id="UP001200642">
    <property type="component" value="Unassembled WGS sequence"/>
</dbReference>
<comment type="caution">
    <text evidence="4">The sequence shown here is derived from an EMBL/GenBank/DDBJ whole genome shotgun (WGS) entry which is preliminary data.</text>
</comment>
<dbReference type="GO" id="GO:0036088">
    <property type="term" value="P:D-serine catabolic process"/>
    <property type="evidence" value="ECO:0007669"/>
    <property type="project" value="TreeGrafter"/>
</dbReference>
<keyword evidence="2" id="KW-0456">Lyase</keyword>
<dbReference type="Pfam" id="PF14031">
    <property type="entry name" value="D-ser_dehydrat"/>
    <property type="match status" value="1"/>
</dbReference>
<gene>
    <name evidence="4" type="ORF">K8352_18475</name>
</gene>
<dbReference type="SMART" id="SM01119">
    <property type="entry name" value="D-ser_dehydrat"/>
    <property type="match status" value="1"/>
</dbReference>
<accession>A0AAE3EX72</accession>
<dbReference type="Gene3D" id="2.40.37.20">
    <property type="entry name" value="D-serine dehydratase-like domain"/>
    <property type="match status" value="1"/>
</dbReference>
<dbReference type="PANTHER" id="PTHR28004:SF2">
    <property type="entry name" value="D-SERINE DEHYDRATASE"/>
    <property type="match status" value="1"/>
</dbReference>
<keyword evidence="5" id="KW-1185">Reference proteome</keyword>
<dbReference type="InterPro" id="IPR026956">
    <property type="entry name" value="D-ser_dehydrat-like_dom"/>
</dbReference>
<dbReference type="SUPFAM" id="SSF51419">
    <property type="entry name" value="PLP-binding barrel"/>
    <property type="match status" value="1"/>
</dbReference>
<proteinExistence type="inferred from homology"/>
<feature type="domain" description="D-serine dehydratase-like" evidence="3">
    <location>
        <begin position="262"/>
        <end position="352"/>
    </location>
</feature>
<dbReference type="Pfam" id="PF01168">
    <property type="entry name" value="Ala_racemase_N"/>
    <property type="match status" value="1"/>
</dbReference>
<sequence length="366" mass="40903">MNNLEWYKVKDVHNVVTPALLIYPERIEKNIHKMIGIAGGTEHLRPHIKTHKMAEIIKIQMHRGIHKFKCATLTEAKLLAQCGAEDVLLALQPVGPNIQRFCDLMEQFPNTEFSTITDNETSIEAFDQIASSINKKIALWLDVNNGMDRTGIVPGNKAIELYKAIEKNPNLIAKGLHVYDGHIRESDFDQRKKICDTDFSPVLKLKTDLEKLGIRVENIIAGGTPSFPVHAMRKNIVTSPGTPMLWDAGYGRSFKDLNFLYAAVLLTRIIGKPQQDLLCLDLGHKSVASEMKLPRVDILGLEGSEQIGQSEEHLVVRCKNADNFKVGDVFYAIPIHICPTVSKYPEALTVVDGRVTGAWKVAARDH</sequence>
<name>A0AAE3EX72_9FLAO</name>
<dbReference type="InterPro" id="IPR029066">
    <property type="entry name" value="PLP-binding_barrel"/>
</dbReference>
<evidence type="ECO:0000313" key="4">
    <source>
        <dbReference type="EMBL" id="MCG2462755.1"/>
    </source>
</evidence>
<dbReference type="EMBL" id="JAIRBC010000043">
    <property type="protein sequence ID" value="MCG2462755.1"/>
    <property type="molecule type" value="Genomic_DNA"/>
</dbReference>
<dbReference type="InterPro" id="IPR001608">
    <property type="entry name" value="Ala_racemase_N"/>
</dbReference>
<dbReference type="GO" id="GO:0008721">
    <property type="term" value="F:D-serine ammonia-lyase activity"/>
    <property type="evidence" value="ECO:0007669"/>
    <property type="project" value="TreeGrafter"/>
</dbReference>
<dbReference type="CDD" id="cd06821">
    <property type="entry name" value="PLPDE_III_D-TA"/>
    <property type="match status" value="1"/>
</dbReference>
<dbReference type="RefSeq" id="WP_317903891.1">
    <property type="nucleotide sequence ID" value="NZ_JAIRBC010000043.1"/>
</dbReference>
<protein>
    <submittedName>
        <fullName evidence="4">D-TA family PLP-dependent enzyme</fullName>
    </submittedName>
</protein>